<name>A0ABW5AF54_9BRAD</name>
<dbReference type="Proteomes" id="UP001597314">
    <property type="component" value="Unassembled WGS sequence"/>
</dbReference>
<reference evidence="2" key="1">
    <citation type="journal article" date="2019" name="Int. J. Syst. Evol. Microbiol.">
        <title>The Global Catalogue of Microorganisms (GCM) 10K type strain sequencing project: providing services to taxonomists for standard genome sequencing and annotation.</title>
        <authorList>
            <consortium name="The Broad Institute Genomics Platform"/>
            <consortium name="The Broad Institute Genome Sequencing Center for Infectious Disease"/>
            <person name="Wu L."/>
            <person name="Ma J."/>
        </authorList>
    </citation>
    <scope>NUCLEOTIDE SEQUENCE [LARGE SCALE GENOMIC DNA]</scope>
    <source>
        <strain evidence="2">CGMCC 1.6774</strain>
    </source>
</reference>
<sequence length="186" mass="20196">MDPLSVRVDHTNRIVAVGGPWDEVALANGGGATVVVARVLGTGLIDHVHGDPTRMLVLTVLDRVRRGGTPCRMPYRCDTPHLKRWMEMTLTPVPDGTVTFEHRFLRSEPMQRPLRFALARPGAARGPAIIRCSSCNRVRDASGWHEPDAVRFSATAGAPPDPDAPILVGYGVCEACRAQVERMLAG</sequence>
<dbReference type="RefSeq" id="WP_378475946.1">
    <property type="nucleotide sequence ID" value="NZ_JBHUIW010000001.1"/>
</dbReference>
<keyword evidence="2" id="KW-1185">Reference proteome</keyword>
<evidence type="ECO:0000313" key="1">
    <source>
        <dbReference type="EMBL" id="MFD2180735.1"/>
    </source>
</evidence>
<evidence type="ECO:0000313" key="2">
    <source>
        <dbReference type="Proteomes" id="UP001597314"/>
    </source>
</evidence>
<comment type="caution">
    <text evidence="1">The sequence shown here is derived from an EMBL/GenBank/DDBJ whole genome shotgun (WGS) entry which is preliminary data.</text>
</comment>
<proteinExistence type="predicted"/>
<gene>
    <name evidence="1" type="ORF">ACFSOX_01090</name>
</gene>
<accession>A0ABW5AF54</accession>
<protein>
    <submittedName>
        <fullName evidence="1">Uncharacterized protein</fullName>
    </submittedName>
</protein>
<dbReference type="EMBL" id="JBHUIW010000001">
    <property type="protein sequence ID" value="MFD2180735.1"/>
    <property type="molecule type" value="Genomic_DNA"/>
</dbReference>
<organism evidence="1 2">
    <name type="scientific">Rhodoplanes azumiensis</name>
    <dbReference type="NCBI Taxonomy" id="1897628"/>
    <lineage>
        <taxon>Bacteria</taxon>
        <taxon>Pseudomonadati</taxon>
        <taxon>Pseudomonadota</taxon>
        <taxon>Alphaproteobacteria</taxon>
        <taxon>Hyphomicrobiales</taxon>
        <taxon>Nitrobacteraceae</taxon>
        <taxon>Rhodoplanes</taxon>
    </lineage>
</organism>